<evidence type="ECO:0000313" key="3">
    <source>
        <dbReference type="Proteomes" id="UP000553776"/>
    </source>
</evidence>
<reference evidence="2 3" key="1">
    <citation type="submission" date="2020-08" db="EMBL/GenBank/DDBJ databases">
        <title>Cohnella phylogeny.</title>
        <authorList>
            <person name="Dunlap C."/>
        </authorList>
    </citation>
    <scope>NUCLEOTIDE SEQUENCE [LARGE SCALE GENOMIC DNA]</scope>
    <source>
        <strain evidence="2 3">DSM 25239</strain>
    </source>
</reference>
<protein>
    <submittedName>
        <fullName evidence="2">Uncharacterized protein</fullName>
    </submittedName>
</protein>
<dbReference type="RefSeq" id="WP_185137013.1">
    <property type="nucleotide sequence ID" value="NZ_BORM01000042.1"/>
</dbReference>
<dbReference type="AlphaFoldDB" id="A0A841U4S3"/>
<sequence>MNKPAGKSSKAGKKKTISSDSQRPQMKIVTSDVCAVCKTPCARGLAYLARMSEPGAVGNGVPCVLTLPKAAVKALG</sequence>
<proteinExistence type="predicted"/>
<keyword evidence="3" id="KW-1185">Reference proteome</keyword>
<dbReference type="EMBL" id="JACJVR010000064">
    <property type="protein sequence ID" value="MBB6693030.1"/>
    <property type="molecule type" value="Genomic_DNA"/>
</dbReference>
<organism evidence="2 3">
    <name type="scientific">Cohnella xylanilytica</name>
    <dbReference type="NCBI Taxonomy" id="557555"/>
    <lineage>
        <taxon>Bacteria</taxon>
        <taxon>Bacillati</taxon>
        <taxon>Bacillota</taxon>
        <taxon>Bacilli</taxon>
        <taxon>Bacillales</taxon>
        <taxon>Paenibacillaceae</taxon>
        <taxon>Cohnella</taxon>
    </lineage>
</organism>
<comment type="caution">
    <text evidence="2">The sequence shown here is derived from an EMBL/GenBank/DDBJ whole genome shotgun (WGS) entry which is preliminary data.</text>
</comment>
<dbReference type="Proteomes" id="UP000553776">
    <property type="component" value="Unassembled WGS sequence"/>
</dbReference>
<evidence type="ECO:0000313" key="2">
    <source>
        <dbReference type="EMBL" id="MBB6693030.1"/>
    </source>
</evidence>
<feature type="region of interest" description="Disordered" evidence="1">
    <location>
        <begin position="1"/>
        <end position="25"/>
    </location>
</feature>
<name>A0A841U4S3_9BACL</name>
<gene>
    <name evidence="2" type="ORF">H7B90_16625</name>
</gene>
<accession>A0A841U4S3</accession>
<evidence type="ECO:0000256" key="1">
    <source>
        <dbReference type="SAM" id="MobiDB-lite"/>
    </source>
</evidence>